<feature type="transmembrane region" description="Helical" evidence="7">
    <location>
        <begin position="372"/>
        <end position="392"/>
    </location>
</feature>
<comment type="caution">
    <text evidence="8">The sequence shown here is derived from an EMBL/GenBank/DDBJ whole genome shotgun (WGS) entry which is preliminary data.</text>
</comment>
<feature type="transmembrane region" description="Helical" evidence="7">
    <location>
        <begin position="334"/>
        <end position="360"/>
    </location>
</feature>
<evidence type="ECO:0000256" key="5">
    <source>
        <dbReference type="ARBA" id="ARBA00022989"/>
    </source>
</evidence>
<keyword evidence="5 7" id="KW-1133">Transmembrane helix</keyword>
<feature type="transmembrane region" description="Helical" evidence="7">
    <location>
        <begin position="129"/>
        <end position="149"/>
    </location>
</feature>
<organism evidence="8 9">
    <name type="scientific">Brachionus plicatilis</name>
    <name type="common">Marine rotifer</name>
    <name type="synonym">Brachionus muelleri</name>
    <dbReference type="NCBI Taxonomy" id="10195"/>
    <lineage>
        <taxon>Eukaryota</taxon>
        <taxon>Metazoa</taxon>
        <taxon>Spiralia</taxon>
        <taxon>Gnathifera</taxon>
        <taxon>Rotifera</taxon>
        <taxon>Eurotatoria</taxon>
        <taxon>Monogononta</taxon>
        <taxon>Pseudotrocha</taxon>
        <taxon>Ploima</taxon>
        <taxon>Brachionidae</taxon>
        <taxon>Brachionus</taxon>
    </lineage>
</organism>
<evidence type="ECO:0000256" key="2">
    <source>
        <dbReference type="ARBA" id="ARBA00005808"/>
    </source>
</evidence>
<keyword evidence="6 7" id="KW-0472">Membrane</keyword>
<feature type="transmembrane region" description="Helical" evidence="7">
    <location>
        <begin position="473"/>
        <end position="493"/>
    </location>
</feature>
<feature type="transmembrane region" description="Helical" evidence="7">
    <location>
        <begin position="404"/>
        <end position="425"/>
    </location>
</feature>
<dbReference type="Proteomes" id="UP000276133">
    <property type="component" value="Unassembled WGS sequence"/>
</dbReference>
<feature type="transmembrane region" description="Helical" evidence="7">
    <location>
        <begin position="170"/>
        <end position="189"/>
    </location>
</feature>
<dbReference type="STRING" id="10195.A0A3M7PD16"/>
<evidence type="ECO:0000256" key="3">
    <source>
        <dbReference type="ARBA" id="ARBA00022475"/>
    </source>
</evidence>
<feature type="transmembrane region" description="Helical" evidence="7">
    <location>
        <begin position="91"/>
        <end position="123"/>
    </location>
</feature>
<evidence type="ECO:0000256" key="4">
    <source>
        <dbReference type="ARBA" id="ARBA00022692"/>
    </source>
</evidence>
<protein>
    <submittedName>
        <fullName evidence="8">Sodium-dependent phosphate transport 2B-like</fullName>
    </submittedName>
</protein>
<feature type="transmembrane region" description="Helical" evidence="7">
    <location>
        <begin position="446"/>
        <end position="467"/>
    </location>
</feature>
<keyword evidence="9" id="KW-1185">Reference proteome</keyword>
<evidence type="ECO:0000256" key="6">
    <source>
        <dbReference type="ARBA" id="ARBA00023136"/>
    </source>
</evidence>
<gene>
    <name evidence="8" type="ORF">BpHYR1_003631</name>
</gene>
<dbReference type="InterPro" id="IPR003841">
    <property type="entry name" value="Na/Pi_transpt"/>
</dbReference>
<keyword evidence="3" id="KW-1003">Cell membrane</keyword>
<feature type="transmembrane region" description="Helical" evidence="7">
    <location>
        <begin position="282"/>
        <end position="301"/>
    </location>
</feature>
<dbReference type="GO" id="GO:0005436">
    <property type="term" value="F:sodium:phosphate symporter activity"/>
    <property type="evidence" value="ECO:0007669"/>
    <property type="project" value="InterPro"/>
</dbReference>
<keyword evidence="4 7" id="KW-0812">Transmembrane</keyword>
<evidence type="ECO:0000256" key="7">
    <source>
        <dbReference type="SAM" id="Phobius"/>
    </source>
</evidence>
<dbReference type="AlphaFoldDB" id="A0A3M7PD16"/>
<dbReference type="OrthoDB" id="76259at2759"/>
<evidence type="ECO:0000256" key="1">
    <source>
        <dbReference type="ARBA" id="ARBA00004424"/>
    </source>
</evidence>
<dbReference type="Pfam" id="PF02690">
    <property type="entry name" value="Na_Pi_cotrans"/>
    <property type="match status" value="2"/>
</dbReference>
<name>A0A3M7PD16_BRAPC</name>
<comment type="subcellular location">
    <subcellularLocation>
        <location evidence="1">Apical cell membrane</location>
        <topology evidence="1">Multi-pass membrane protein</topology>
    </subcellularLocation>
</comment>
<reference evidence="8 9" key="1">
    <citation type="journal article" date="2018" name="Sci. Rep.">
        <title>Genomic signatures of local adaptation to the degree of environmental predictability in rotifers.</title>
        <authorList>
            <person name="Franch-Gras L."/>
            <person name="Hahn C."/>
            <person name="Garcia-Roger E.M."/>
            <person name="Carmona M.J."/>
            <person name="Serra M."/>
            <person name="Gomez A."/>
        </authorList>
    </citation>
    <scope>NUCLEOTIDE SEQUENCE [LARGE SCALE GENOMIC DNA]</scope>
    <source>
        <strain evidence="8">HYR1</strain>
    </source>
</reference>
<proteinExistence type="inferred from homology"/>
<accession>A0A3M7PD16</accession>
<dbReference type="GO" id="GO:0044341">
    <property type="term" value="P:sodium-dependent phosphate transport"/>
    <property type="evidence" value="ECO:0007669"/>
    <property type="project" value="InterPro"/>
</dbReference>
<sequence>MDNPAFYPDEISAPAIAQTNEISRKFSDQIEDQNAHNSLQHFDKIKKKIECENNWQNDQIEVTFLTIGFTLISPLALKAGKAVSFLLQNPFGSLAIGIMATAIMQNATATTSIVVTMVGAGIIPSVKSAVPIIMGSNIGTCLTNIFIALTLSGDPYEFKRAFSAAAINDLFNILTTAVLLPIEIFFNLLSFLSQKLTELMPNDADEFKHMNFVAAILDPVVDLFILLDQDQINAVNMGSNTTKIALRCCGTDNGNETNARLCKECDYWCMPMLNSFGDGGTGLFWIIFSLVVHLTCLFGIVKIFSQLIEGPIAHGIRKIMNASLPGKWKVFNNLLLFVFSFALTLVVQSLDIITATLVPLCGIGIVSLRRAYVMTLGSNIGTTVTGILIALTQPGANFKKSLEIAFVYTLFNVFGTFFWLPIPFLRFPKTLAQKFGNVIFNYQWLTYVYAALVYFIIPTIVFSLALIPYWIGLAILIIPIVFLILNYLVIVILRKLVPQKLPEKLKSFVWLPRWIRSLDYWDSIIKNIKLWKPSNASRYSIESKESSQQDINEEEGEQSTNLPSIVRKFSAIESIIRESKNFGHHSKIYSDV</sequence>
<dbReference type="PANTHER" id="PTHR10010">
    <property type="entry name" value="SOLUTE CARRIER FAMILY 34 SODIUM PHOSPHATE , MEMBER 2-RELATED"/>
    <property type="match status" value="1"/>
</dbReference>
<comment type="similarity">
    <text evidence="2">Belongs to the SLC34A transporter family.</text>
</comment>
<evidence type="ECO:0000313" key="9">
    <source>
        <dbReference type="Proteomes" id="UP000276133"/>
    </source>
</evidence>
<dbReference type="EMBL" id="REGN01011706">
    <property type="protein sequence ID" value="RMZ97001.1"/>
    <property type="molecule type" value="Genomic_DNA"/>
</dbReference>
<dbReference type="PANTHER" id="PTHR10010:SF46">
    <property type="entry name" value="SODIUM-DEPENDENT PHOSPHATE TRANSPORT PROTEIN 2B"/>
    <property type="match status" value="1"/>
</dbReference>
<dbReference type="GO" id="GO:0016324">
    <property type="term" value="C:apical plasma membrane"/>
    <property type="evidence" value="ECO:0007669"/>
    <property type="project" value="UniProtKB-SubCell"/>
</dbReference>
<evidence type="ECO:0000313" key="8">
    <source>
        <dbReference type="EMBL" id="RMZ97001.1"/>
    </source>
</evidence>